<feature type="transmembrane region" description="Helical" evidence="5">
    <location>
        <begin position="203"/>
        <end position="223"/>
    </location>
</feature>
<dbReference type="Pfam" id="PF00842">
    <property type="entry name" value="Ala_racemase_C"/>
    <property type="match status" value="1"/>
</dbReference>
<dbReference type="InterPro" id="IPR011079">
    <property type="entry name" value="Ala_racemase_C"/>
</dbReference>
<dbReference type="Gene3D" id="3.20.20.10">
    <property type="entry name" value="Alanine racemase"/>
    <property type="match status" value="1"/>
</dbReference>
<dbReference type="Proteomes" id="UP000673375">
    <property type="component" value="Unassembled WGS sequence"/>
</dbReference>
<keyword evidence="8" id="KW-1185">Reference proteome</keyword>
<comment type="function">
    <text evidence="4">Catalyzes the interconversion of L-alanine and D-alanine. May also act on other amino acids.</text>
</comment>
<feature type="binding site" evidence="4">
    <location>
        <position position="661"/>
    </location>
    <ligand>
        <name>substrate</name>
    </ligand>
</feature>
<comment type="catalytic activity">
    <reaction evidence="4">
        <text>L-alanine = D-alanine</text>
        <dbReference type="Rhea" id="RHEA:20249"/>
        <dbReference type="ChEBI" id="CHEBI:57416"/>
        <dbReference type="ChEBI" id="CHEBI:57972"/>
        <dbReference type="EC" id="5.1.1.1"/>
    </reaction>
</comment>
<dbReference type="EMBL" id="JAEDXU010000008">
    <property type="protein sequence ID" value="MBP1047578.1"/>
    <property type="molecule type" value="Genomic_DNA"/>
</dbReference>
<dbReference type="Pfam" id="PF01757">
    <property type="entry name" value="Acyl_transf_3"/>
    <property type="match status" value="1"/>
</dbReference>
<feature type="modified residue" description="N6-(pyridoxal phosphate)lysine" evidence="4">
    <location>
        <position position="386"/>
    </location>
</feature>
<feature type="transmembrane region" description="Helical" evidence="5">
    <location>
        <begin position="260"/>
        <end position="279"/>
    </location>
</feature>
<dbReference type="Pfam" id="PF01168">
    <property type="entry name" value="Ala_racemase_N"/>
    <property type="match status" value="1"/>
</dbReference>
<feature type="domain" description="Alanine racemase C-terminal" evidence="6">
    <location>
        <begin position="591"/>
        <end position="713"/>
    </location>
</feature>
<comment type="caution">
    <text evidence="7">The sequence shown here is derived from an EMBL/GenBank/DDBJ whole genome shotgun (WGS) entry which is preliminary data.</text>
</comment>
<dbReference type="InterPro" id="IPR000821">
    <property type="entry name" value="Ala_racemase"/>
</dbReference>
<name>A0ABS4CM60_9ENTE</name>
<dbReference type="NCBIfam" id="NF033132">
    <property type="entry name" value="vanT-CELN"/>
    <property type="match status" value="1"/>
</dbReference>
<feature type="transmembrane region" description="Helical" evidence="5">
    <location>
        <begin position="98"/>
        <end position="118"/>
    </location>
</feature>
<comment type="pathway">
    <text evidence="4">Amino-acid biosynthesis; D-alanine biosynthesis; D-alanine from L-alanine: step 1/1.</text>
</comment>
<dbReference type="SMART" id="SM01005">
    <property type="entry name" value="Ala_racemase_C"/>
    <property type="match status" value="1"/>
</dbReference>
<dbReference type="InterPro" id="IPR020622">
    <property type="entry name" value="Ala_racemase_pyridoxalP-BS"/>
</dbReference>
<sequence>MTRRLKQKKMISCPHMQRANGVDQFRLTAAVMVIAIHTFPFASFNGFLDQVITLSIFRVAVPFFFMVTGYYLIGPYAEKPSYPKSWKINRFLLSMLKLYLLICILYLPVSIYTGTVSFSMPLMELAKVIIFDGVLYHLWYFPAVILGVVICRFLLQKAPISLVLLGTSVLYLIGLGGDSYYYFIELFSGIKVIYQLFFQLFDYTRNGLFFSPLFLILGAKLYLKRGQQTKLLHAKMGFAFLGLALEGTLLHAYTMMRHDSLYFTLPFVSYYLFQFLLKWQPKYRFFKAKEYSLWLYILHPFSIMGVYFLAKLLPFLENSLLQFFLTVLFTLVLSVIPIEVLPRFKKKKRQKIRRAGKEIDLAALRGNYHSIKELLPEKTKLMAVVKADAYGHGAEACSRQLEREGVSFFAVAVLEEAIRLRKSGIQGEILILGYTSPEDSDQIAHYELIQSIFSREYAEALNRRKVRLRCHLKIDTGMHRLGFTPDVQEILPVYRMAYLDCEGIYSHLGSSDTLSAEGRGRTEQQITVFDELLGRLEEASINYGCTHLQSSYGVVNYPELSYDYARVGIFLYGVLSQPDKVLETKLRIRPVLSVKAVLVSQRTVQAGEYIGYGTANKTDRNRKIGTVAIGYADGIPRQLSNTGYSLRYKDFSLPQIGLICMDMLLVDLTDVPEITLGAEIEIMENCEDAAAKGATITNELLSRLGGRLENKTSC</sequence>
<feature type="active site" description="Proton acceptor; specific for D-alanine" evidence="4">
    <location>
        <position position="386"/>
    </location>
</feature>
<keyword evidence="5" id="KW-0812">Transmembrane</keyword>
<organism evidence="7 8">
    <name type="scientific">Enterococcus larvae</name>
    <dbReference type="NCBI Taxonomy" id="2794352"/>
    <lineage>
        <taxon>Bacteria</taxon>
        <taxon>Bacillati</taxon>
        <taxon>Bacillota</taxon>
        <taxon>Bacilli</taxon>
        <taxon>Lactobacillales</taxon>
        <taxon>Enterococcaceae</taxon>
        <taxon>Enterococcus</taxon>
    </lineage>
</organism>
<dbReference type="SUPFAM" id="SSF51419">
    <property type="entry name" value="PLP-binding barrel"/>
    <property type="match status" value="1"/>
</dbReference>
<dbReference type="EC" id="5.1.1.1" evidence="4"/>
<evidence type="ECO:0000256" key="1">
    <source>
        <dbReference type="ARBA" id="ARBA00001933"/>
    </source>
</evidence>
<dbReference type="PROSITE" id="PS00395">
    <property type="entry name" value="ALANINE_RACEMASE"/>
    <property type="match status" value="1"/>
</dbReference>
<feature type="transmembrane region" description="Helical" evidence="5">
    <location>
        <begin position="291"/>
        <end position="310"/>
    </location>
</feature>
<feature type="transmembrane region" description="Helical" evidence="5">
    <location>
        <begin position="138"/>
        <end position="155"/>
    </location>
</feature>
<dbReference type="NCBIfam" id="TIGR00492">
    <property type="entry name" value="alr"/>
    <property type="match status" value="1"/>
</dbReference>
<evidence type="ECO:0000256" key="2">
    <source>
        <dbReference type="ARBA" id="ARBA00022898"/>
    </source>
</evidence>
<comment type="similarity">
    <text evidence="4">Belongs to the alanine racemase family.</text>
</comment>
<feature type="transmembrane region" description="Helical" evidence="5">
    <location>
        <begin position="56"/>
        <end position="77"/>
    </location>
</feature>
<evidence type="ECO:0000259" key="6">
    <source>
        <dbReference type="SMART" id="SM01005"/>
    </source>
</evidence>
<comment type="cofactor">
    <cofactor evidence="1 4">
        <name>pyridoxal 5'-phosphate</name>
        <dbReference type="ChEBI" id="CHEBI:597326"/>
    </cofactor>
</comment>
<feature type="transmembrane region" description="Helical" evidence="5">
    <location>
        <begin position="322"/>
        <end position="344"/>
    </location>
</feature>
<keyword evidence="3 4" id="KW-0413">Isomerase</keyword>
<evidence type="ECO:0000313" key="8">
    <source>
        <dbReference type="Proteomes" id="UP000673375"/>
    </source>
</evidence>
<feature type="transmembrane region" description="Helical" evidence="5">
    <location>
        <begin position="25"/>
        <end position="44"/>
    </location>
</feature>
<protein>
    <recommendedName>
        <fullName evidence="4">Alanine racemase</fullName>
        <ecNumber evidence="4">5.1.1.1</ecNumber>
    </recommendedName>
</protein>
<dbReference type="InterPro" id="IPR009006">
    <property type="entry name" value="Ala_racemase/Decarboxylase_C"/>
</dbReference>
<dbReference type="PANTHER" id="PTHR30511">
    <property type="entry name" value="ALANINE RACEMASE"/>
    <property type="match status" value="1"/>
</dbReference>
<dbReference type="SUPFAM" id="SSF50621">
    <property type="entry name" value="Alanine racemase C-terminal domain-like"/>
    <property type="match status" value="1"/>
</dbReference>
<evidence type="ECO:0000256" key="4">
    <source>
        <dbReference type="HAMAP-Rule" id="MF_01201"/>
    </source>
</evidence>
<dbReference type="Gene3D" id="2.40.37.10">
    <property type="entry name" value="Lyase, Ornithine Decarboxylase, Chain A, domain 1"/>
    <property type="match status" value="1"/>
</dbReference>
<proteinExistence type="inferred from homology"/>
<dbReference type="PANTHER" id="PTHR30511:SF0">
    <property type="entry name" value="ALANINE RACEMASE, CATABOLIC-RELATED"/>
    <property type="match status" value="1"/>
</dbReference>
<feature type="binding site" evidence="4">
    <location>
        <position position="480"/>
    </location>
    <ligand>
        <name>substrate</name>
    </ligand>
</feature>
<dbReference type="InterPro" id="IPR029066">
    <property type="entry name" value="PLP-binding_barrel"/>
</dbReference>
<keyword evidence="5" id="KW-1133">Transmembrane helix</keyword>
<evidence type="ECO:0000256" key="5">
    <source>
        <dbReference type="SAM" id="Phobius"/>
    </source>
</evidence>
<reference evidence="7 8" key="1">
    <citation type="submission" date="2020-12" db="EMBL/GenBank/DDBJ databases">
        <title>Vagococcus allomyrinae sp. nov. and Enterococcus lavae sp. nov., isolated from the larvae of Allomyrina dichotoma.</title>
        <authorList>
            <person name="Lee S.D."/>
        </authorList>
    </citation>
    <scope>NUCLEOTIDE SEQUENCE [LARGE SCALE GENOMIC DNA]</scope>
    <source>
        <strain evidence="7 8">BWM-S5</strain>
    </source>
</reference>
<evidence type="ECO:0000256" key="3">
    <source>
        <dbReference type="ARBA" id="ARBA00023235"/>
    </source>
</evidence>
<dbReference type="HAMAP" id="MF_01201">
    <property type="entry name" value="Ala_racemase"/>
    <property type="match status" value="1"/>
</dbReference>
<evidence type="ECO:0000313" key="7">
    <source>
        <dbReference type="EMBL" id="MBP1047578.1"/>
    </source>
</evidence>
<feature type="transmembrane region" description="Helical" evidence="5">
    <location>
        <begin position="162"/>
        <end position="183"/>
    </location>
</feature>
<accession>A0ABS4CM60</accession>
<keyword evidence="5" id="KW-0472">Membrane</keyword>
<keyword evidence="2 4" id="KW-0663">Pyridoxal phosphate</keyword>
<feature type="transmembrane region" description="Helical" evidence="5">
    <location>
        <begin position="235"/>
        <end position="254"/>
    </location>
</feature>
<gene>
    <name evidence="7" type="primary">vanT</name>
    <name evidence="7" type="ORF">I6N96_14925</name>
</gene>
<dbReference type="InterPro" id="IPR002656">
    <property type="entry name" value="Acyl_transf_3_dom"/>
</dbReference>
<dbReference type="RefSeq" id="WP_209558355.1">
    <property type="nucleotide sequence ID" value="NZ_JAEDXU010000008.1"/>
</dbReference>
<dbReference type="InterPro" id="IPR001608">
    <property type="entry name" value="Ala_racemase_N"/>
</dbReference>
<dbReference type="PRINTS" id="PR00992">
    <property type="entry name" value="ALARACEMASE"/>
</dbReference>
<feature type="active site" description="Proton acceptor; specific for L-alanine" evidence="4">
    <location>
        <position position="612"/>
    </location>
</feature>